<dbReference type="InterPro" id="IPR003439">
    <property type="entry name" value="ABC_transporter-like_ATP-bd"/>
</dbReference>
<dbReference type="PROSITE" id="PS50893">
    <property type="entry name" value="ABC_TRANSPORTER_2"/>
    <property type="match status" value="1"/>
</dbReference>
<dbReference type="PANTHER" id="PTHR24221:SF654">
    <property type="entry name" value="ATP-BINDING CASSETTE SUB-FAMILY B MEMBER 6"/>
    <property type="match status" value="1"/>
</dbReference>
<dbReference type="PROSITE" id="PS50929">
    <property type="entry name" value="ABC_TM1F"/>
    <property type="match status" value="1"/>
</dbReference>
<evidence type="ECO:0000313" key="11">
    <source>
        <dbReference type="Proteomes" id="UP001321741"/>
    </source>
</evidence>
<organism evidence="10 11">
    <name type="scientific">Lactobacillus xylocopicola</name>
    <dbReference type="NCBI Taxonomy" id="2976676"/>
    <lineage>
        <taxon>Bacteria</taxon>
        <taxon>Bacillati</taxon>
        <taxon>Bacillota</taxon>
        <taxon>Bacilli</taxon>
        <taxon>Lactobacillales</taxon>
        <taxon>Lactobacillaceae</taxon>
        <taxon>Lactobacillus</taxon>
    </lineage>
</organism>
<dbReference type="Pfam" id="PF00005">
    <property type="entry name" value="ABC_tran"/>
    <property type="match status" value="1"/>
</dbReference>
<dbReference type="PANTHER" id="PTHR24221">
    <property type="entry name" value="ATP-BINDING CASSETTE SUB-FAMILY B"/>
    <property type="match status" value="1"/>
</dbReference>
<comment type="subcellular location">
    <subcellularLocation>
        <location evidence="1">Cell membrane</location>
        <topology evidence="1">Multi-pass membrane protein</topology>
    </subcellularLocation>
</comment>
<protein>
    <submittedName>
        <fullName evidence="10">ABC transporter</fullName>
    </submittedName>
</protein>
<evidence type="ECO:0000259" key="8">
    <source>
        <dbReference type="PROSITE" id="PS50893"/>
    </source>
</evidence>
<dbReference type="Proteomes" id="UP001321741">
    <property type="component" value="Chromosome"/>
</dbReference>
<dbReference type="SMART" id="SM00382">
    <property type="entry name" value="AAA"/>
    <property type="match status" value="1"/>
</dbReference>
<feature type="domain" description="ABC transmembrane type-1" evidence="9">
    <location>
        <begin position="15"/>
        <end position="292"/>
    </location>
</feature>
<evidence type="ECO:0000256" key="2">
    <source>
        <dbReference type="ARBA" id="ARBA00022692"/>
    </source>
</evidence>
<dbReference type="EMBL" id="AP026803">
    <property type="protein sequence ID" value="BDR61131.1"/>
    <property type="molecule type" value="Genomic_DNA"/>
</dbReference>
<dbReference type="RefSeq" id="WP_317637361.1">
    <property type="nucleotide sequence ID" value="NZ_AP026803.1"/>
</dbReference>
<feature type="transmembrane region" description="Helical" evidence="7">
    <location>
        <begin position="121"/>
        <end position="143"/>
    </location>
</feature>
<dbReference type="InterPro" id="IPR003593">
    <property type="entry name" value="AAA+_ATPase"/>
</dbReference>
<dbReference type="InterPro" id="IPR025662">
    <property type="entry name" value="Sigma_54_int_dom_ATP-bd_1"/>
</dbReference>
<evidence type="ECO:0000256" key="1">
    <source>
        <dbReference type="ARBA" id="ARBA00004651"/>
    </source>
</evidence>
<keyword evidence="6 7" id="KW-0472">Membrane</keyword>
<feature type="transmembrane region" description="Helical" evidence="7">
    <location>
        <begin position="149"/>
        <end position="167"/>
    </location>
</feature>
<feature type="transmembrane region" description="Helical" evidence="7">
    <location>
        <begin position="49"/>
        <end position="76"/>
    </location>
</feature>
<name>A0ABM8BIK4_9LACO</name>
<dbReference type="InterPro" id="IPR036640">
    <property type="entry name" value="ABC1_TM_sf"/>
</dbReference>
<evidence type="ECO:0000256" key="7">
    <source>
        <dbReference type="SAM" id="Phobius"/>
    </source>
</evidence>
<gene>
    <name evidence="10" type="ORF">KIM322_13920</name>
</gene>
<evidence type="ECO:0000256" key="3">
    <source>
        <dbReference type="ARBA" id="ARBA00022741"/>
    </source>
</evidence>
<keyword evidence="11" id="KW-1185">Reference proteome</keyword>
<sequence length="527" mass="60105">MNFKTFYRTSPLRIWLIVISSILQPFILITTSYLNMLQISALRNHNQKAWLTIIIVSLLAYLSSYFCDMSASYLLATHMREFNQQLREKVLRHLYDEKRNYQVTEVENQLTNDLNMVNDQYFNLLPTICVFLGYIIFSVIALLTINWTLLLITLLTVLISMLLPKLIDKPIQRAMENVSIKNRQYLDLVEKWLGGIAELQRYAAGDHLMSVMHLGAKRLEEAKLRQNAKQQILSIITGSISQVMIFALFVWTGVLIKKDIVPFGAIAVIGNFSHYMSTGIEYLPYYLGLIKGTSVLREQITRATLPMKNHSESESSEVPFSFKTKNLTIKFQNGETLKFPDIEIDYGEKILLTGDSGAGKSTLFKLILNFLEPSSGQIEFKNQNGEIINPDLTKIGYIAQNSILFPSTVKRNITMFNDNLNNLAEIAGKEMDLQADNTAFVQGLNTKINLQKLNISGGQRQKIILARAQVHHSNILLIDEGTSAIDQTATLKILHQLLQRPNTIIFIAHNFNQRMNNLFDREIHLNK</sequence>
<evidence type="ECO:0000256" key="4">
    <source>
        <dbReference type="ARBA" id="ARBA00022840"/>
    </source>
</evidence>
<keyword evidence="5 7" id="KW-1133">Transmembrane helix</keyword>
<accession>A0ABM8BIK4</accession>
<dbReference type="Pfam" id="PF00664">
    <property type="entry name" value="ABC_membrane"/>
    <property type="match status" value="1"/>
</dbReference>
<evidence type="ECO:0000259" key="9">
    <source>
        <dbReference type="PROSITE" id="PS50929"/>
    </source>
</evidence>
<evidence type="ECO:0000256" key="6">
    <source>
        <dbReference type="ARBA" id="ARBA00023136"/>
    </source>
</evidence>
<keyword evidence="4" id="KW-0067">ATP-binding</keyword>
<dbReference type="InterPro" id="IPR027417">
    <property type="entry name" value="P-loop_NTPase"/>
</dbReference>
<feature type="transmembrane region" description="Helical" evidence="7">
    <location>
        <begin position="12"/>
        <end position="29"/>
    </location>
</feature>
<proteinExistence type="predicted"/>
<evidence type="ECO:0000256" key="5">
    <source>
        <dbReference type="ARBA" id="ARBA00022989"/>
    </source>
</evidence>
<reference evidence="10 11" key="1">
    <citation type="journal article" date="2023" name="Microbiol. Spectr.">
        <title>Symbiosis of Carpenter Bees with Uncharacterized Lactic Acid Bacteria Showing NAD Auxotrophy.</title>
        <authorList>
            <person name="Kawasaki S."/>
            <person name="Ozawa K."/>
            <person name="Mori T."/>
            <person name="Yamamoto A."/>
            <person name="Ito M."/>
            <person name="Ohkuma M."/>
            <person name="Sakamoto M."/>
            <person name="Matsutani M."/>
        </authorList>
    </citation>
    <scope>NUCLEOTIDE SEQUENCE [LARGE SCALE GENOMIC DNA]</scope>
    <source>
        <strain evidence="10 11">Kim32-2</strain>
    </source>
</reference>
<dbReference type="PROSITE" id="PS00675">
    <property type="entry name" value="SIGMA54_INTERACT_1"/>
    <property type="match status" value="1"/>
</dbReference>
<keyword evidence="2 7" id="KW-0812">Transmembrane</keyword>
<keyword evidence="3" id="KW-0547">Nucleotide-binding</keyword>
<dbReference type="SUPFAM" id="SSF90123">
    <property type="entry name" value="ABC transporter transmembrane region"/>
    <property type="match status" value="1"/>
</dbReference>
<evidence type="ECO:0000313" key="10">
    <source>
        <dbReference type="EMBL" id="BDR61131.1"/>
    </source>
</evidence>
<dbReference type="InterPro" id="IPR011527">
    <property type="entry name" value="ABC1_TM_dom"/>
</dbReference>
<feature type="domain" description="ABC transporter" evidence="8">
    <location>
        <begin position="322"/>
        <end position="527"/>
    </location>
</feature>
<dbReference type="SUPFAM" id="SSF52540">
    <property type="entry name" value="P-loop containing nucleoside triphosphate hydrolases"/>
    <property type="match status" value="1"/>
</dbReference>
<dbReference type="InterPro" id="IPR039421">
    <property type="entry name" value="Type_1_exporter"/>
</dbReference>
<feature type="transmembrane region" description="Helical" evidence="7">
    <location>
        <begin position="232"/>
        <end position="256"/>
    </location>
</feature>
<dbReference type="Gene3D" id="1.20.1560.10">
    <property type="entry name" value="ABC transporter type 1, transmembrane domain"/>
    <property type="match status" value="1"/>
</dbReference>
<dbReference type="Gene3D" id="3.40.50.300">
    <property type="entry name" value="P-loop containing nucleotide triphosphate hydrolases"/>
    <property type="match status" value="1"/>
</dbReference>